<proteinExistence type="predicted"/>
<accession>A0A678THR0</accession>
<evidence type="ECO:0000313" key="1">
    <source>
        <dbReference type="EMBL" id="AWA44640.1"/>
    </source>
</evidence>
<reference evidence="1" key="1">
    <citation type="submission" date="2018-04" db="EMBL/GenBank/DDBJ databases">
        <title>Comparative Analysis of Homologous Sequences of Saccharum officinarum and Saccharum spontaneum Reveals Independent Polyploidization Events.</title>
        <authorList>
            <person name="Sharma A."/>
            <person name="Song J."/>
            <person name="Lin Q."/>
            <person name="Singh R."/>
            <person name="Ramos N."/>
            <person name="Wang K."/>
            <person name="Zhang J."/>
            <person name="Ming R."/>
            <person name="Yu Q."/>
        </authorList>
    </citation>
    <scope>NUCLEOTIDE SEQUENCE</scope>
</reference>
<organism evidence="1">
    <name type="scientific">Saccharum officinarum</name>
    <name type="common">Sugarcane</name>
    <dbReference type="NCBI Taxonomy" id="4547"/>
    <lineage>
        <taxon>Eukaryota</taxon>
        <taxon>Viridiplantae</taxon>
        <taxon>Streptophyta</taxon>
        <taxon>Embryophyta</taxon>
        <taxon>Tracheophyta</taxon>
        <taxon>Spermatophyta</taxon>
        <taxon>Magnoliopsida</taxon>
        <taxon>Liliopsida</taxon>
        <taxon>Poales</taxon>
        <taxon>Poaceae</taxon>
        <taxon>PACMAD clade</taxon>
        <taxon>Panicoideae</taxon>
        <taxon>Andropogonodae</taxon>
        <taxon>Andropogoneae</taxon>
        <taxon>Saccharinae</taxon>
        <taxon>Saccharum</taxon>
        <taxon>Saccharum officinarum species complex</taxon>
    </lineage>
</organism>
<protein>
    <submittedName>
        <fullName evidence="1">Uncharacterized protein</fullName>
    </submittedName>
</protein>
<gene>
    <name evidence="1" type="ORF">SO13M23_000002</name>
</gene>
<sequence>MKLSAARTPLSHYSCWNWGDRVGDGNGPEPVNEVLTKAVRIMRPVCQTAIVFISFNREQRNGQEGGHIWAGDNIHSCWAMSRAGLLASSRSHGRWQRTRRQFVTSFILP</sequence>
<dbReference type="AlphaFoldDB" id="A0A678THR0"/>
<dbReference type="EMBL" id="MH182565">
    <property type="protein sequence ID" value="AWA44640.1"/>
    <property type="molecule type" value="Genomic_DNA"/>
</dbReference>
<name>A0A678THR0_SACOF</name>